<comment type="caution">
    <text evidence="2">The sequence shown here is derived from an EMBL/GenBank/DDBJ whole genome shotgun (WGS) entry which is preliminary data.</text>
</comment>
<dbReference type="OrthoDB" id="1739170at2759"/>
<dbReference type="InterPro" id="IPR001584">
    <property type="entry name" value="Integrase_cat-core"/>
</dbReference>
<dbReference type="EMBL" id="CACVBM020000455">
    <property type="protein sequence ID" value="CAA7019505.1"/>
    <property type="molecule type" value="Genomic_DNA"/>
</dbReference>
<dbReference type="Gene3D" id="3.30.420.10">
    <property type="entry name" value="Ribonuclease H-like superfamily/Ribonuclease H"/>
    <property type="match status" value="1"/>
</dbReference>
<feature type="domain" description="Integrase catalytic" evidence="1">
    <location>
        <begin position="23"/>
        <end position="147"/>
    </location>
</feature>
<dbReference type="GO" id="GO:0003676">
    <property type="term" value="F:nucleic acid binding"/>
    <property type="evidence" value="ECO:0007669"/>
    <property type="project" value="InterPro"/>
</dbReference>
<dbReference type="PANTHER" id="PTHR47266">
    <property type="entry name" value="ENDONUCLEASE-RELATED"/>
    <property type="match status" value="1"/>
</dbReference>
<evidence type="ECO:0000313" key="2">
    <source>
        <dbReference type="EMBL" id="CAA7019505.1"/>
    </source>
</evidence>
<reference evidence="2" key="1">
    <citation type="submission" date="2020-01" db="EMBL/GenBank/DDBJ databases">
        <authorList>
            <person name="Mishra B."/>
        </authorList>
    </citation>
    <scope>NUCLEOTIDE SEQUENCE [LARGE SCALE GENOMIC DNA]</scope>
</reference>
<evidence type="ECO:0000259" key="1">
    <source>
        <dbReference type="PROSITE" id="PS50994"/>
    </source>
</evidence>
<dbReference type="AlphaFoldDB" id="A0A6D2HUU0"/>
<evidence type="ECO:0000313" key="3">
    <source>
        <dbReference type="Proteomes" id="UP000467841"/>
    </source>
</evidence>
<keyword evidence="3" id="KW-1185">Reference proteome</keyword>
<dbReference type="InterPro" id="IPR012337">
    <property type="entry name" value="RNaseH-like_sf"/>
</dbReference>
<accession>A0A6D2HUU0</accession>
<dbReference type="InterPro" id="IPR052160">
    <property type="entry name" value="Gypsy_RT_Integrase-like"/>
</dbReference>
<dbReference type="GO" id="GO:0015074">
    <property type="term" value="P:DNA integration"/>
    <property type="evidence" value="ECO:0007669"/>
    <property type="project" value="InterPro"/>
</dbReference>
<organism evidence="2 3">
    <name type="scientific">Microthlaspi erraticum</name>
    <dbReference type="NCBI Taxonomy" id="1685480"/>
    <lineage>
        <taxon>Eukaryota</taxon>
        <taxon>Viridiplantae</taxon>
        <taxon>Streptophyta</taxon>
        <taxon>Embryophyta</taxon>
        <taxon>Tracheophyta</taxon>
        <taxon>Spermatophyta</taxon>
        <taxon>Magnoliopsida</taxon>
        <taxon>eudicotyledons</taxon>
        <taxon>Gunneridae</taxon>
        <taxon>Pentapetalae</taxon>
        <taxon>rosids</taxon>
        <taxon>malvids</taxon>
        <taxon>Brassicales</taxon>
        <taxon>Brassicaceae</taxon>
        <taxon>Coluteocarpeae</taxon>
        <taxon>Microthlaspi</taxon>
    </lineage>
</organism>
<name>A0A6D2HUU0_9BRAS</name>
<protein>
    <recommendedName>
        <fullName evidence="1">Integrase catalytic domain-containing protein</fullName>
    </recommendedName>
</protein>
<dbReference type="PROSITE" id="PS50994">
    <property type="entry name" value="INTEGRASE"/>
    <property type="match status" value="1"/>
</dbReference>
<dbReference type="Proteomes" id="UP000467841">
    <property type="component" value="Unassembled WGS sequence"/>
</dbReference>
<proteinExistence type="predicted"/>
<sequence>MLMPSSLSVRLVKRQGTSRRNEMPQNPILEVEVFDVWGIDFVGPFNPTLTATYILVPLTMSQNGWKHSRTNQRCQSGPQAVQDYNLSEVWVPRCVISDGGSHFVNKVFENLLKKYGVKHKIATPYHPQTSGQVEVLTSKSKPYSTRQ</sequence>
<dbReference type="InterPro" id="IPR036397">
    <property type="entry name" value="RNaseH_sf"/>
</dbReference>
<gene>
    <name evidence="2" type="ORF">MERR_LOCUS6740</name>
</gene>
<dbReference type="SUPFAM" id="SSF53098">
    <property type="entry name" value="Ribonuclease H-like"/>
    <property type="match status" value="1"/>
</dbReference>